<dbReference type="Proteomes" id="UP000753908">
    <property type="component" value="Unassembled WGS sequence"/>
</dbReference>
<reference evidence="1" key="2">
    <citation type="journal article" date="2022" name="Microbiol. Resour. Announc.">
        <title>Metagenome Sequencing to Explore Phylogenomics of Terrestrial Cyanobacteria.</title>
        <authorList>
            <person name="Ward R.D."/>
            <person name="Stajich J.E."/>
            <person name="Johansen J.R."/>
            <person name="Huntemann M."/>
            <person name="Clum A."/>
            <person name="Foster B."/>
            <person name="Foster B."/>
            <person name="Roux S."/>
            <person name="Palaniappan K."/>
            <person name="Varghese N."/>
            <person name="Mukherjee S."/>
            <person name="Reddy T.B.K."/>
            <person name="Daum C."/>
            <person name="Copeland A."/>
            <person name="Chen I.A."/>
            <person name="Ivanova N.N."/>
            <person name="Kyrpides N.C."/>
            <person name="Shapiro N."/>
            <person name="Eloe-Fadrosh E.A."/>
            <person name="Pietrasiak N."/>
        </authorList>
    </citation>
    <scope>NUCLEOTIDE SEQUENCE</scope>
    <source>
        <strain evidence="1">CPER-KK1</strain>
    </source>
</reference>
<organism evidence="1 2">
    <name type="scientific">Symplocastrum torsivum CPER-KK1</name>
    <dbReference type="NCBI Taxonomy" id="450513"/>
    <lineage>
        <taxon>Bacteria</taxon>
        <taxon>Bacillati</taxon>
        <taxon>Cyanobacteriota</taxon>
        <taxon>Cyanophyceae</taxon>
        <taxon>Oscillatoriophycideae</taxon>
        <taxon>Oscillatoriales</taxon>
        <taxon>Microcoleaceae</taxon>
        <taxon>Symplocastrum</taxon>
    </lineage>
</organism>
<reference evidence="1" key="1">
    <citation type="submission" date="2021-05" db="EMBL/GenBank/DDBJ databases">
        <authorList>
            <person name="Pietrasiak N."/>
            <person name="Ward R."/>
            <person name="Stajich J.E."/>
            <person name="Kurbessoian T."/>
        </authorList>
    </citation>
    <scope>NUCLEOTIDE SEQUENCE</scope>
    <source>
        <strain evidence="1">CPER-KK1</strain>
    </source>
</reference>
<proteinExistence type="predicted"/>
<evidence type="ECO:0000313" key="2">
    <source>
        <dbReference type="Proteomes" id="UP000753908"/>
    </source>
</evidence>
<protein>
    <submittedName>
        <fullName evidence="1">Uncharacterized protein</fullName>
    </submittedName>
</protein>
<accession>A0A951U965</accession>
<evidence type="ECO:0000313" key="1">
    <source>
        <dbReference type="EMBL" id="MBW4545023.1"/>
    </source>
</evidence>
<sequence length="68" mass="7959">MVFPQDNIFLAMLCGGKRTLVREETEFLLQPIIMKCDRIVQNPKRNLRSIAKRLSYFQPLQTGEYVSI</sequence>
<dbReference type="AlphaFoldDB" id="A0A951U965"/>
<gene>
    <name evidence="1" type="ORF">KME25_11335</name>
</gene>
<comment type="caution">
    <text evidence="1">The sequence shown here is derived from an EMBL/GenBank/DDBJ whole genome shotgun (WGS) entry which is preliminary data.</text>
</comment>
<dbReference type="EMBL" id="JAHHIF010000012">
    <property type="protein sequence ID" value="MBW4545023.1"/>
    <property type="molecule type" value="Genomic_DNA"/>
</dbReference>
<name>A0A951U965_9CYAN</name>